<gene>
    <name evidence="1" type="ordered locus">ECA1063</name>
</gene>
<protein>
    <submittedName>
        <fullName evidence="1">Uncharacterized protein</fullName>
    </submittedName>
</protein>
<dbReference type="Proteomes" id="UP000007966">
    <property type="component" value="Chromosome"/>
</dbReference>
<accession>Q6D8B1</accession>
<dbReference type="KEGG" id="eca:ECA1063"/>
<dbReference type="STRING" id="218491.ECA1063"/>
<sequence>MFVRKTTICKDAIIHMDKEKNYLSKEEQFIILIDKYITDTYSPDDEIFTYKLYLIFVGYHLKYFHYYATHSDSHSNIDNIMLMFCSVFKCMKSNFIKKLRNKELILVQFCALVDYIESNQIKLEQVYVELKAQYEKREITNKIKNKSDTRKRVRL</sequence>
<keyword evidence="2" id="KW-1185">Reference proteome</keyword>
<evidence type="ECO:0000313" key="2">
    <source>
        <dbReference type="Proteomes" id="UP000007966"/>
    </source>
</evidence>
<dbReference type="eggNOG" id="ENOG5033XIX">
    <property type="taxonomic scope" value="Bacteria"/>
</dbReference>
<dbReference type="HOGENOM" id="CLU_1822411_0_0_6"/>
<name>Q6D8B1_PECAS</name>
<dbReference type="AlphaFoldDB" id="Q6D8B1"/>
<organism evidence="1 2">
    <name type="scientific">Pectobacterium atrosepticum (strain SCRI 1043 / ATCC BAA-672)</name>
    <name type="common">Erwinia carotovora subsp. atroseptica</name>
    <dbReference type="NCBI Taxonomy" id="218491"/>
    <lineage>
        <taxon>Bacteria</taxon>
        <taxon>Pseudomonadati</taxon>
        <taxon>Pseudomonadota</taxon>
        <taxon>Gammaproteobacteria</taxon>
        <taxon>Enterobacterales</taxon>
        <taxon>Pectobacteriaceae</taxon>
        <taxon>Pectobacterium</taxon>
    </lineage>
</organism>
<dbReference type="EMBL" id="BX950851">
    <property type="protein sequence ID" value="CAG73974.1"/>
    <property type="molecule type" value="Genomic_DNA"/>
</dbReference>
<reference evidence="1" key="1">
    <citation type="submission" date="2004-02" db="EMBL/GenBank/DDBJ databases">
        <title>The genome sequence of the enterobacterial phytopathogen Erwinia carotovora subsp. atroseptica SCRI1043 and functional genomic identification of novel virulence factors.</title>
        <authorList>
            <person name="Bell K.S."/>
            <person name="Sebaihia M."/>
            <person name="Pritchard L."/>
            <person name="Holden M."/>
            <person name="Hyman L.J."/>
            <person name="Holeva M.C."/>
            <person name="Thomson N.R."/>
            <person name="Bentley S.D."/>
            <person name="Churcher C."/>
            <person name="Mungall K."/>
            <person name="Atkin R."/>
            <person name="Bason N."/>
            <person name="Brooks K."/>
            <person name="Chillingworth T."/>
            <person name="Clark K."/>
            <person name="Doggett J."/>
            <person name="Fraser A."/>
            <person name="Hance Z."/>
            <person name="Hauser H."/>
            <person name="Jagels K."/>
            <person name="Moule S."/>
            <person name="Norbertczak H."/>
            <person name="Ormond D."/>
            <person name="Price C."/>
            <person name="Quail M.A."/>
            <person name="Sanders M."/>
            <person name="Walker D."/>
            <person name="Whitehead S."/>
            <person name="Salmond G.P.C."/>
            <person name="Birch P.R.J."/>
            <person name="Barrell B.G."/>
            <person name="Parkhill J."/>
            <person name="Toth I.K."/>
        </authorList>
    </citation>
    <scope>NUCLEOTIDE SEQUENCE</scope>
    <source>
        <strain evidence="1">SCRI1043</strain>
    </source>
</reference>
<evidence type="ECO:0000313" key="1">
    <source>
        <dbReference type="EMBL" id="CAG73974.1"/>
    </source>
</evidence>
<proteinExistence type="predicted"/>